<dbReference type="Proteomes" id="UP000559010">
    <property type="component" value="Unassembled WGS sequence"/>
</dbReference>
<dbReference type="InterPro" id="IPR028965">
    <property type="entry name" value="Imm7"/>
</dbReference>
<accession>A0A848J902</accession>
<gene>
    <name evidence="1" type="ORF">HH304_20790</name>
</gene>
<keyword evidence="2" id="KW-1185">Reference proteome</keyword>
<dbReference type="AlphaFoldDB" id="A0A848J902"/>
<evidence type="ECO:0000313" key="2">
    <source>
        <dbReference type="Proteomes" id="UP000559010"/>
    </source>
</evidence>
<dbReference type="Pfam" id="PF15585">
    <property type="entry name" value="Imm7"/>
    <property type="match status" value="1"/>
</dbReference>
<name>A0A848J902_9BACT</name>
<reference evidence="1 2" key="1">
    <citation type="submission" date="2020-04" db="EMBL/GenBank/DDBJ databases">
        <title>Flammeovirgaceae bacterium KN852 isolated from deep sea.</title>
        <authorList>
            <person name="Zhang D.-C."/>
        </authorList>
    </citation>
    <scope>NUCLEOTIDE SEQUENCE [LARGE SCALE GENOMIC DNA]</scope>
    <source>
        <strain evidence="1 2">KN852</strain>
    </source>
</reference>
<dbReference type="RefSeq" id="WP_169685223.1">
    <property type="nucleotide sequence ID" value="NZ_JABBNU010000017.1"/>
</dbReference>
<protein>
    <submittedName>
        <fullName evidence="1">Uncharacterized protein</fullName>
    </submittedName>
</protein>
<sequence>MTMKYHGWVEIENQNAWKKHEENPTSFTYTDYLNEIHLVKSKLQSLINENHFGIPSTEITIMESIDDLISVCISGQRNHWRSGPIDLLNWIKDNAPYSHGQIHINDDEHGTLDNRYIIYRLANNIIEELIDENLYPTQE</sequence>
<proteinExistence type="predicted"/>
<evidence type="ECO:0000313" key="1">
    <source>
        <dbReference type="EMBL" id="NMM50859.1"/>
    </source>
</evidence>
<comment type="caution">
    <text evidence="1">The sequence shown here is derived from an EMBL/GenBank/DDBJ whole genome shotgun (WGS) entry which is preliminary data.</text>
</comment>
<dbReference type="EMBL" id="JABBNU010000017">
    <property type="protein sequence ID" value="NMM50859.1"/>
    <property type="molecule type" value="Genomic_DNA"/>
</dbReference>
<organism evidence="1 2">
    <name type="scientific">Marinigracilibium pacificum</name>
    <dbReference type="NCBI Taxonomy" id="2729599"/>
    <lineage>
        <taxon>Bacteria</taxon>
        <taxon>Pseudomonadati</taxon>
        <taxon>Bacteroidota</taxon>
        <taxon>Cytophagia</taxon>
        <taxon>Cytophagales</taxon>
        <taxon>Flammeovirgaceae</taxon>
        <taxon>Marinigracilibium</taxon>
    </lineage>
</organism>